<dbReference type="STRING" id="546871.SAMN04488543_0957"/>
<sequence length="79" mass="8390">MSAQPGSSAQVEELDCRGQRCPLPVIALAGRLPALPLGGVLRLLADDPAAAPDVAAWCRMRGQTLVRSAPPAFEVRRDR</sequence>
<evidence type="ECO:0000313" key="3">
    <source>
        <dbReference type="EMBL" id="SDS03853.1"/>
    </source>
</evidence>
<dbReference type="Proteomes" id="UP000199092">
    <property type="component" value="Chromosome I"/>
</dbReference>
<dbReference type="PANTHER" id="PTHR33279:SF6">
    <property type="entry name" value="SULFUR CARRIER PROTEIN YEDF-RELATED"/>
    <property type="match status" value="1"/>
</dbReference>
<dbReference type="AlphaFoldDB" id="A0A1H1NY31"/>
<dbReference type="EMBL" id="LT629749">
    <property type="protein sequence ID" value="SDS03853.1"/>
    <property type="molecule type" value="Genomic_DNA"/>
</dbReference>
<feature type="domain" description="UPF0033" evidence="2">
    <location>
        <begin position="14"/>
        <end position="38"/>
    </location>
</feature>
<evidence type="ECO:0000259" key="2">
    <source>
        <dbReference type="PROSITE" id="PS01148"/>
    </source>
</evidence>
<reference evidence="3 4" key="1">
    <citation type="submission" date="2016-10" db="EMBL/GenBank/DDBJ databases">
        <authorList>
            <person name="de Groot N.N."/>
        </authorList>
    </citation>
    <scope>NUCLEOTIDE SEQUENCE [LARGE SCALE GENOMIC DNA]</scope>
    <source>
        <strain evidence="3 4">DSM 21741</strain>
    </source>
</reference>
<keyword evidence="4" id="KW-1185">Reference proteome</keyword>
<organism evidence="3 4">
    <name type="scientific">Friedmanniella luteola</name>
    <dbReference type="NCBI Taxonomy" id="546871"/>
    <lineage>
        <taxon>Bacteria</taxon>
        <taxon>Bacillati</taxon>
        <taxon>Actinomycetota</taxon>
        <taxon>Actinomycetes</taxon>
        <taxon>Propionibacteriales</taxon>
        <taxon>Nocardioidaceae</taxon>
        <taxon>Friedmanniella</taxon>
    </lineage>
</organism>
<dbReference type="SUPFAM" id="SSF64307">
    <property type="entry name" value="SirA-like"/>
    <property type="match status" value="1"/>
</dbReference>
<evidence type="ECO:0000313" key="4">
    <source>
        <dbReference type="Proteomes" id="UP000199092"/>
    </source>
</evidence>
<comment type="similarity">
    <text evidence="1">Belongs to the sulfur carrier protein TusA family.</text>
</comment>
<dbReference type="RefSeq" id="WP_231930335.1">
    <property type="nucleotide sequence ID" value="NZ_LT629749.1"/>
</dbReference>
<dbReference type="Gene3D" id="3.30.110.40">
    <property type="entry name" value="TusA-like domain"/>
    <property type="match status" value="1"/>
</dbReference>
<dbReference type="PANTHER" id="PTHR33279">
    <property type="entry name" value="SULFUR CARRIER PROTEIN YEDF-RELATED"/>
    <property type="match status" value="1"/>
</dbReference>
<dbReference type="PROSITE" id="PS01148">
    <property type="entry name" value="UPF0033"/>
    <property type="match status" value="1"/>
</dbReference>
<accession>A0A1H1NY31</accession>
<gene>
    <name evidence="3" type="ORF">SAMN04488543_0957</name>
</gene>
<dbReference type="InterPro" id="IPR001455">
    <property type="entry name" value="TusA-like"/>
</dbReference>
<name>A0A1H1NY31_9ACTN</name>
<dbReference type="Pfam" id="PF01206">
    <property type="entry name" value="TusA"/>
    <property type="match status" value="1"/>
</dbReference>
<dbReference type="InterPro" id="IPR036868">
    <property type="entry name" value="TusA-like_sf"/>
</dbReference>
<protein>
    <submittedName>
        <fullName evidence="3">tRNA 2-thiouridine synthesizing protein A</fullName>
    </submittedName>
</protein>
<evidence type="ECO:0000256" key="1">
    <source>
        <dbReference type="ARBA" id="ARBA00008984"/>
    </source>
</evidence>
<proteinExistence type="inferred from homology"/>